<protein>
    <submittedName>
        <fullName evidence="1">DUF2164 domain-containing protein</fullName>
    </submittedName>
</protein>
<proteinExistence type="predicted"/>
<evidence type="ECO:0000313" key="1">
    <source>
        <dbReference type="EMBL" id="MFC7322070.1"/>
    </source>
</evidence>
<comment type="caution">
    <text evidence="1">The sequence shown here is derived from an EMBL/GenBank/DDBJ whole genome shotgun (WGS) entry which is preliminary data.</text>
</comment>
<evidence type="ECO:0000313" key="2">
    <source>
        <dbReference type="Proteomes" id="UP001596494"/>
    </source>
</evidence>
<dbReference type="EMBL" id="JBHTBY010000012">
    <property type="protein sequence ID" value="MFC7322070.1"/>
    <property type="molecule type" value="Genomic_DNA"/>
</dbReference>
<reference evidence="2" key="1">
    <citation type="journal article" date="2019" name="Int. J. Syst. Evol. Microbiol.">
        <title>The Global Catalogue of Microorganisms (GCM) 10K type strain sequencing project: providing services to taxonomists for standard genome sequencing and annotation.</title>
        <authorList>
            <consortium name="The Broad Institute Genomics Platform"/>
            <consortium name="The Broad Institute Genome Sequencing Center for Infectious Disease"/>
            <person name="Wu L."/>
            <person name="Ma J."/>
        </authorList>
    </citation>
    <scope>NUCLEOTIDE SEQUENCE [LARGE SCALE GENOMIC DNA]</scope>
    <source>
        <strain evidence="2">CCUG 73951</strain>
    </source>
</reference>
<keyword evidence="2" id="KW-1185">Reference proteome</keyword>
<gene>
    <name evidence="1" type="ORF">ACFQMN_14435</name>
</gene>
<name>A0ABW2K7B3_9BACI</name>
<dbReference type="InterPro" id="IPR018680">
    <property type="entry name" value="DUF2164"/>
</dbReference>
<dbReference type="Proteomes" id="UP001596494">
    <property type="component" value="Unassembled WGS sequence"/>
</dbReference>
<sequence length="84" mass="9954">MIKTLTKEQREYMVERIQTYFELERDEEIGTIASEQLLQFMIQELGPFMYNKGINDAREMVEQKVLNLDEDLLSLERPSGHSSR</sequence>
<dbReference type="RefSeq" id="WP_289216961.1">
    <property type="nucleotide sequence ID" value="NZ_JAPVRC010000010.1"/>
</dbReference>
<dbReference type="Pfam" id="PF09932">
    <property type="entry name" value="DUF2164"/>
    <property type="match status" value="1"/>
</dbReference>
<organism evidence="1 2">
    <name type="scientific">Halobacillus campisalis</name>
    <dbReference type="NCBI Taxonomy" id="435909"/>
    <lineage>
        <taxon>Bacteria</taxon>
        <taxon>Bacillati</taxon>
        <taxon>Bacillota</taxon>
        <taxon>Bacilli</taxon>
        <taxon>Bacillales</taxon>
        <taxon>Bacillaceae</taxon>
        <taxon>Halobacillus</taxon>
    </lineage>
</organism>
<accession>A0ABW2K7B3</accession>